<keyword evidence="4" id="KW-1185">Reference proteome</keyword>
<dbReference type="AlphaFoldDB" id="A0ABD0QES1"/>
<feature type="signal peptide" evidence="2">
    <location>
        <begin position="1"/>
        <end position="26"/>
    </location>
</feature>
<feature type="chain" id="PRO_5044784519" description="Secreted protein" evidence="2">
    <location>
        <begin position="27"/>
        <end position="63"/>
    </location>
</feature>
<feature type="non-terminal residue" evidence="3">
    <location>
        <position position="63"/>
    </location>
</feature>
<name>A0ABD0QES1_CIRMR</name>
<feature type="region of interest" description="Disordered" evidence="1">
    <location>
        <begin position="41"/>
        <end position="63"/>
    </location>
</feature>
<dbReference type="Proteomes" id="UP001529510">
    <property type="component" value="Unassembled WGS sequence"/>
</dbReference>
<evidence type="ECO:0000256" key="1">
    <source>
        <dbReference type="SAM" id="MobiDB-lite"/>
    </source>
</evidence>
<evidence type="ECO:0000313" key="3">
    <source>
        <dbReference type="EMBL" id="KAL0184744.1"/>
    </source>
</evidence>
<reference evidence="3 4" key="1">
    <citation type="submission" date="2024-05" db="EMBL/GenBank/DDBJ databases">
        <title>Genome sequencing and assembly of Indian major carp, Cirrhinus mrigala (Hamilton, 1822).</title>
        <authorList>
            <person name="Mohindra V."/>
            <person name="Chowdhury L.M."/>
            <person name="Lal K."/>
            <person name="Jena J.K."/>
        </authorList>
    </citation>
    <scope>NUCLEOTIDE SEQUENCE [LARGE SCALE GENOMIC DNA]</scope>
    <source>
        <strain evidence="3">CM1030</strain>
        <tissue evidence="3">Blood</tissue>
    </source>
</reference>
<evidence type="ECO:0008006" key="5">
    <source>
        <dbReference type="Google" id="ProtNLM"/>
    </source>
</evidence>
<gene>
    <name evidence="3" type="ORF">M9458_020440</name>
</gene>
<dbReference type="EMBL" id="JAMKFB020000009">
    <property type="protein sequence ID" value="KAL0184744.1"/>
    <property type="molecule type" value="Genomic_DNA"/>
</dbReference>
<protein>
    <recommendedName>
        <fullName evidence="5">Secreted protein</fullName>
    </recommendedName>
</protein>
<comment type="caution">
    <text evidence="3">The sequence shown here is derived from an EMBL/GenBank/DDBJ whole genome shotgun (WGS) entry which is preliminary data.</text>
</comment>
<keyword evidence="2" id="KW-0732">Signal</keyword>
<proteinExistence type="predicted"/>
<sequence length="63" mass="7492">MNVMSTLRFWLCLFILVCLRIRHTYGWFWFDDLKENAKGAQTPAYLTTERPTSPPRTELPRTT</sequence>
<evidence type="ECO:0000256" key="2">
    <source>
        <dbReference type="SAM" id="SignalP"/>
    </source>
</evidence>
<accession>A0ABD0QES1</accession>
<evidence type="ECO:0000313" key="4">
    <source>
        <dbReference type="Proteomes" id="UP001529510"/>
    </source>
</evidence>
<organism evidence="3 4">
    <name type="scientific">Cirrhinus mrigala</name>
    <name type="common">Mrigala</name>
    <dbReference type="NCBI Taxonomy" id="683832"/>
    <lineage>
        <taxon>Eukaryota</taxon>
        <taxon>Metazoa</taxon>
        <taxon>Chordata</taxon>
        <taxon>Craniata</taxon>
        <taxon>Vertebrata</taxon>
        <taxon>Euteleostomi</taxon>
        <taxon>Actinopterygii</taxon>
        <taxon>Neopterygii</taxon>
        <taxon>Teleostei</taxon>
        <taxon>Ostariophysi</taxon>
        <taxon>Cypriniformes</taxon>
        <taxon>Cyprinidae</taxon>
        <taxon>Labeoninae</taxon>
        <taxon>Labeonini</taxon>
        <taxon>Cirrhinus</taxon>
    </lineage>
</organism>